<keyword evidence="1" id="KW-0472">Membrane</keyword>
<reference evidence="2" key="1">
    <citation type="submission" date="2022-04" db="EMBL/GenBank/DDBJ databases">
        <title>Diverse halophilic archaea isolated from saline environments.</title>
        <authorList>
            <person name="Cui H.-L."/>
        </authorList>
    </citation>
    <scope>NUCLEOTIDE SEQUENCE</scope>
    <source>
        <strain evidence="2">XZYJT40</strain>
    </source>
</reference>
<evidence type="ECO:0000313" key="2">
    <source>
        <dbReference type="EMBL" id="UPW00572.1"/>
    </source>
</evidence>
<evidence type="ECO:0000313" key="3">
    <source>
        <dbReference type="Proteomes" id="UP000830434"/>
    </source>
</evidence>
<gene>
    <name evidence="2" type="ORF">M0R88_00365</name>
</gene>
<keyword evidence="1" id="KW-1133">Transmembrane helix</keyword>
<dbReference type="AlphaFoldDB" id="A0A8U0IJU5"/>
<sequence length="78" mass="8488">MSRQIPLFLLTEAAVAYLDLNNLLLPSWGEIIALELSKEFPATWWASTAAVTLLALTVVSFSVLGDALRDVLDPKESA</sequence>
<accession>A0A8U0IJU5</accession>
<evidence type="ECO:0000256" key="1">
    <source>
        <dbReference type="SAM" id="Phobius"/>
    </source>
</evidence>
<feature type="transmembrane region" description="Helical" evidence="1">
    <location>
        <begin position="44"/>
        <end position="65"/>
    </location>
</feature>
<keyword evidence="1" id="KW-0812">Transmembrane</keyword>
<name>A0A8U0IJU5_9EURY</name>
<keyword evidence="3" id="KW-1185">Reference proteome</keyword>
<dbReference type="Proteomes" id="UP000830434">
    <property type="component" value="Chromosome"/>
</dbReference>
<proteinExistence type="predicted"/>
<protein>
    <recommendedName>
        <fullName evidence="4">ABC transporter permease subunit</fullName>
    </recommendedName>
</protein>
<dbReference type="RefSeq" id="WP_248654983.1">
    <property type="nucleotide sequence ID" value="NZ_CP096658.1"/>
</dbReference>
<dbReference type="KEGG" id="haxz:M0R88_00365"/>
<organism evidence="2 3">
    <name type="scientific">Halorussus gelatinilyticus</name>
    <dbReference type="NCBI Taxonomy" id="2937524"/>
    <lineage>
        <taxon>Archaea</taxon>
        <taxon>Methanobacteriati</taxon>
        <taxon>Methanobacteriota</taxon>
        <taxon>Stenosarchaea group</taxon>
        <taxon>Halobacteria</taxon>
        <taxon>Halobacteriales</taxon>
        <taxon>Haladaptataceae</taxon>
        <taxon>Halorussus</taxon>
    </lineage>
</organism>
<dbReference type="EMBL" id="CP096658">
    <property type="protein sequence ID" value="UPW00572.1"/>
    <property type="molecule type" value="Genomic_DNA"/>
</dbReference>
<evidence type="ECO:0008006" key="4">
    <source>
        <dbReference type="Google" id="ProtNLM"/>
    </source>
</evidence>
<dbReference type="GeneID" id="72188262"/>